<accession>L7EWA3</accession>
<organism evidence="2 3">
    <name type="scientific">Streptomyces turgidiscabies (strain Car8)</name>
    <dbReference type="NCBI Taxonomy" id="698760"/>
    <lineage>
        <taxon>Bacteria</taxon>
        <taxon>Bacillati</taxon>
        <taxon>Actinomycetota</taxon>
        <taxon>Actinomycetes</taxon>
        <taxon>Kitasatosporales</taxon>
        <taxon>Streptomycetaceae</taxon>
        <taxon>Streptomyces</taxon>
    </lineage>
</organism>
<feature type="non-terminal residue" evidence="2">
    <location>
        <position position="22"/>
    </location>
</feature>
<protein>
    <submittedName>
        <fullName evidence="2">Uncharacterized protein</fullName>
    </submittedName>
</protein>
<gene>
    <name evidence="2" type="ORF">STRTUCAR8_06664</name>
</gene>
<comment type="caution">
    <text evidence="2">The sequence shown here is derived from an EMBL/GenBank/DDBJ whole genome shotgun (WGS) entry which is preliminary data.</text>
</comment>
<dbReference type="EMBL" id="AEJB01000540">
    <property type="protein sequence ID" value="ELP63139.1"/>
    <property type="molecule type" value="Genomic_DNA"/>
</dbReference>
<proteinExistence type="predicted"/>
<evidence type="ECO:0000256" key="1">
    <source>
        <dbReference type="SAM" id="MobiDB-lite"/>
    </source>
</evidence>
<dbReference type="AlphaFoldDB" id="L7EWA3"/>
<keyword evidence="3" id="KW-1185">Reference proteome</keyword>
<sequence>MPPGCPCGPVPGTEAEGVAAAV</sequence>
<name>L7EWA3_STRT8</name>
<dbReference type="Proteomes" id="UP000010931">
    <property type="component" value="Unassembled WGS sequence"/>
</dbReference>
<feature type="region of interest" description="Disordered" evidence="1">
    <location>
        <begin position="1"/>
        <end position="22"/>
    </location>
</feature>
<evidence type="ECO:0000313" key="3">
    <source>
        <dbReference type="Proteomes" id="UP000010931"/>
    </source>
</evidence>
<reference evidence="2 3" key="1">
    <citation type="journal article" date="2011" name="Plasmid">
        <title>Streptomyces turgidiscabies Car8 contains a modular pathogenicity island that shares virulence genes with other actinobacterial plant pathogens.</title>
        <authorList>
            <person name="Huguet-Tapia J.C."/>
            <person name="Badger J.H."/>
            <person name="Loria R."/>
            <person name="Pettis G.S."/>
        </authorList>
    </citation>
    <scope>NUCLEOTIDE SEQUENCE [LARGE SCALE GENOMIC DNA]</scope>
    <source>
        <strain evidence="2 3">Car8</strain>
    </source>
</reference>
<evidence type="ECO:0000313" key="2">
    <source>
        <dbReference type="EMBL" id="ELP63139.1"/>
    </source>
</evidence>